<gene>
    <name evidence="1" type="ORF">NDU88_004533</name>
</gene>
<comment type="caution">
    <text evidence="1">The sequence shown here is derived from an EMBL/GenBank/DDBJ whole genome shotgun (WGS) entry which is preliminary data.</text>
</comment>
<proteinExistence type="predicted"/>
<organism evidence="1 2">
    <name type="scientific">Pleurodeles waltl</name>
    <name type="common">Iberian ribbed newt</name>
    <dbReference type="NCBI Taxonomy" id="8319"/>
    <lineage>
        <taxon>Eukaryota</taxon>
        <taxon>Metazoa</taxon>
        <taxon>Chordata</taxon>
        <taxon>Craniata</taxon>
        <taxon>Vertebrata</taxon>
        <taxon>Euteleostomi</taxon>
        <taxon>Amphibia</taxon>
        <taxon>Batrachia</taxon>
        <taxon>Caudata</taxon>
        <taxon>Salamandroidea</taxon>
        <taxon>Salamandridae</taxon>
        <taxon>Pleurodelinae</taxon>
        <taxon>Pleurodeles</taxon>
    </lineage>
</organism>
<accession>A0AAV7LIJ8</accession>
<name>A0AAV7LIJ8_PLEWA</name>
<evidence type="ECO:0000313" key="2">
    <source>
        <dbReference type="Proteomes" id="UP001066276"/>
    </source>
</evidence>
<dbReference type="AlphaFoldDB" id="A0AAV7LIJ8"/>
<reference evidence="1" key="1">
    <citation type="journal article" date="2022" name="bioRxiv">
        <title>Sequencing and chromosome-scale assembly of the giantPleurodeles waltlgenome.</title>
        <authorList>
            <person name="Brown T."/>
            <person name="Elewa A."/>
            <person name="Iarovenko S."/>
            <person name="Subramanian E."/>
            <person name="Araus A.J."/>
            <person name="Petzold A."/>
            <person name="Susuki M."/>
            <person name="Suzuki K.-i.T."/>
            <person name="Hayashi T."/>
            <person name="Toyoda A."/>
            <person name="Oliveira C."/>
            <person name="Osipova E."/>
            <person name="Leigh N.D."/>
            <person name="Simon A."/>
            <person name="Yun M.H."/>
        </authorList>
    </citation>
    <scope>NUCLEOTIDE SEQUENCE</scope>
    <source>
        <strain evidence="1">20211129_DDA</strain>
        <tissue evidence="1">Liver</tissue>
    </source>
</reference>
<evidence type="ECO:0000313" key="1">
    <source>
        <dbReference type="EMBL" id="KAJ1091407.1"/>
    </source>
</evidence>
<protein>
    <submittedName>
        <fullName evidence="1">Uncharacterized protein</fullName>
    </submittedName>
</protein>
<sequence>MILFNVLVRAARSRSAGTFQRIAGRRGRAPDADLGRAVYRAAQPVARRGLRTLPSLEAATLRSAAGCGRSGVSARVRQRSRREHAAGLWILESRSARGELRPL</sequence>
<dbReference type="EMBL" id="JANPWB010000015">
    <property type="protein sequence ID" value="KAJ1091407.1"/>
    <property type="molecule type" value="Genomic_DNA"/>
</dbReference>
<keyword evidence="2" id="KW-1185">Reference proteome</keyword>
<dbReference type="Proteomes" id="UP001066276">
    <property type="component" value="Chromosome 11"/>
</dbReference>